<dbReference type="InterPro" id="IPR051013">
    <property type="entry name" value="MBL_superfamily_lactonases"/>
</dbReference>
<dbReference type="SUPFAM" id="SSF56281">
    <property type="entry name" value="Metallo-hydrolase/oxidoreductase"/>
    <property type="match status" value="1"/>
</dbReference>
<reference evidence="6 7" key="1">
    <citation type="submission" date="2016-04" db="EMBL/GenBank/DDBJ databases">
        <title>Complete genome sequence and analysis of deep-sea sediment isolate, Amycolatopsis sp. WP1.</title>
        <authorList>
            <person name="Wang H."/>
            <person name="Chen S."/>
            <person name="Wu Q."/>
        </authorList>
    </citation>
    <scope>NUCLEOTIDE SEQUENCE [LARGE SCALE GENOMIC DNA]</scope>
    <source>
        <strain evidence="6 7">WP1</strain>
    </source>
</reference>
<dbReference type="SMART" id="SM00849">
    <property type="entry name" value="Lactamase_B"/>
    <property type="match status" value="1"/>
</dbReference>
<dbReference type="PANTHER" id="PTHR42978:SF3">
    <property type="entry name" value="BLR3078 PROTEIN"/>
    <property type="match status" value="1"/>
</dbReference>
<gene>
    <name evidence="6" type="ORF">A4R43_25570</name>
</gene>
<evidence type="ECO:0000313" key="6">
    <source>
        <dbReference type="EMBL" id="AXB45445.1"/>
    </source>
</evidence>
<keyword evidence="4" id="KW-0862">Zinc</keyword>
<evidence type="ECO:0000256" key="4">
    <source>
        <dbReference type="ARBA" id="ARBA00022833"/>
    </source>
</evidence>
<dbReference type="Pfam" id="PF00753">
    <property type="entry name" value="Lactamase_B"/>
    <property type="match status" value="1"/>
</dbReference>
<proteinExistence type="inferred from homology"/>
<feature type="domain" description="Metallo-beta-lactamase" evidence="5">
    <location>
        <begin position="32"/>
        <end position="263"/>
    </location>
</feature>
<protein>
    <submittedName>
        <fullName evidence="6">MBL fold metallo-hydrolase</fullName>
    </submittedName>
</protein>
<dbReference type="Proteomes" id="UP000250434">
    <property type="component" value="Chromosome"/>
</dbReference>
<organism evidence="6 7">
    <name type="scientific">Amycolatopsis albispora</name>
    <dbReference type="NCBI Taxonomy" id="1804986"/>
    <lineage>
        <taxon>Bacteria</taxon>
        <taxon>Bacillati</taxon>
        <taxon>Actinomycetota</taxon>
        <taxon>Actinomycetes</taxon>
        <taxon>Pseudonocardiales</taxon>
        <taxon>Pseudonocardiaceae</taxon>
        <taxon>Amycolatopsis</taxon>
    </lineage>
</organism>
<dbReference type="AlphaFoldDB" id="A0A344LBM1"/>
<dbReference type="GO" id="GO:0046872">
    <property type="term" value="F:metal ion binding"/>
    <property type="evidence" value="ECO:0007669"/>
    <property type="project" value="UniProtKB-KW"/>
</dbReference>
<dbReference type="InterPro" id="IPR036866">
    <property type="entry name" value="RibonucZ/Hydroxyglut_hydro"/>
</dbReference>
<dbReference type="InterPro" id="IPR001279">
    <property type="entry name" value="Metallo-B-lactamas"/>
</dbReference>
<keyword evidence="7" id="KW-1185">Reference proteome</keyword>
<name>A0A344LBM1_9PSEU</name>
<dbReference type="PANTHER" id="PTHR42978">
    <property type="entry name" value="QUORUM-QUENCHING LACTONASE YTNP-RELATED-RELATED"/>
    <property type="match status" value="1"/>
</dbReference>
<sequence>MKVHHLNCGTFRPTGGRLVDGQGGAAHRARLVCHCLLIETGNGLVLVDTGLGLQALEQPGPWMGPSRWLLSATPRREETAAQQITDLGYALGDVRDIVLTHLDFDHAGGLADFPHATVHVYEREHRALTAPANATERLRYRHAQFEHGPKWRTYAEPGEDWFGFRAVRELPGLPPEILLVPLAGHTMGHAGVAVDTGNGWLLHAGDAYFFHGQLNPGQPHCPPVLTAFQTFTQTNRRARLENLGRLRDLAIGHRDEVTVFCAHDPLELRQAQRP</sequence>
<evidence type="ECO:0000256" key="2">
    <source>
        <dbReference type="ARBA" id="ARBA00022723"/>
    </source>
</evidence>
<dbReference type="EMBL" id="CP015163">
    <property type="protein sequence ID" value="AXB45445.1"/>
    <property type="molecule type" value="Genomic_DNA"/>
</dbReference>
<comment type="similarity">
    <text evidence="1">Belongs to the metallo-beta-lactamase superfamily.</text>
</comment>
<evidence type="ECO:0000256" key="1">
    <source>
        <dbReference type="ARBA" id="ARBA00007749"/>
    </source>
</evidence>
<accession>A0A344LBM1</accession>
<evidence type="ECO:0000256" key="3">
    <source>
        <dbReference type="ARBA" id="ARBA00022801"/>
    </source>
</evidence>
<keyword evidence="2" id="KW-0479">Metal-binding</keyword>
<dbReference type="Gene3D" id="3.60.15.10">
    <property type="entry name" value="Ribonuclease Z/Hydroxyacylglutathione hydrolase-like"/>
    <property type="match status" value="1"/>
</dbReference>
<dbReference type="RefSeq" id="WP_113694681.1">
    <property type="nucleotide sequence ID" value="NZ_CP015163.1"/>
</dbReference>
<keyword evidence="3 6" id="KW-0378">Hydrolase</keyword>
<evidence type="ECO:0000259" key="5">
    <source>
        <dbReference type="SMART" id="SM00849"/>
    </source>
</evidence>
<dbReference type="GO" id="GO:0016787">
    <property type="term" value="F:hydrolase activity"/>
    <property type="evidence" value="ECO:0007669"/>
    <property type="project" value="UniProtKB-KW"/>
</dbReference>
<dbReference type="OrthoDB" id="3196337at2"/>
<evidence type="ECO:0000313" key="7">
    <source>
        <dbReference type="Proteomes" id="UP000250434"/>
    </source>
</evidence>
<dbReference type="KEGG" id="aab:A4R43_25570"/>
<dbReference type="CDD" id="cd07742">
    <property type="entry name" value="metallo-hydrolase-like_MBL-fold"/>
    <property type="match status" value="1"/>
</dbReference>